<evidence type="ECO:0000313" key="1">
    <source>
        <dbReference type="EMBL" id="KAK0445062.1"/>
    </source>
</evidence>
<accession>A0AA39JMM1</accession>
<gene>
    <name evidence="1" type="ORF">EV421DRAFT_1708815</name>
</gene>
<feature type="non-terminal residue" evidence="1">
    <location>
        <position position="1"/>
    </location>
</feature>
<name>A0AA39JMM1_9AGAR</name>
<protein>
    <submittedName>
        <fullName evidence="1">Uncharacterized protein</fullName>
    </submittedName>
</protein>
<dbReference type="InterPro" id="IPR012337">
    <property type="entry name" value="RNaseH-like_sf"/>
</dbReference>
<comment type="caution">
    <text evidence="1">The sequence shown here is derived from an EMBL/GenBank/DDBJ whole genome shotgun (WGS) entry which is preliminary data.</text>
</comment>
<dbReference type="EMBL" id="JAUEPT010000017">
    <property type="protein sequence ID" value="KAK0445062.1"/>
    <property type="molecule type" value="Genomic_DNA"/>
</dbReference>
<dbReference type="AlphaFoldDB" id="A0AA39JMM1"/>
<reference evidence="1" key="1">
    <citation type="submission" date="2023-06" db="EMBL/GenBank/DDBJ databases">
        <authorList>
            <consortium name="Lawrence Berkeley National Laboratory"/>
            <person name="Ahrendt S."/>
            <person name="Sahu N."/>
            <person name="Indic B."/>
            <person name="Wong-Bajracharya J."/>
            <person name="Merenyi Z."/>
            <person name="Ke H.-M."/>
            <person name="Monk M."/>
            <person name="Kocsube S."/>
            <person name="Drula E."/>
            <person name="Lipzen A."/>
            <person name="Balint B."/>
            <person name="Henrissat B."/>
            <person name="Andreopoulos B."/>
            <person name="Martin F.M."/>
            <person name="Harder C.B."/>
            <person name="Rigling D."/>
            <person name="Ford K.L."/>
            <person name="Foster G.D."/>
            <person name="Pangilinan J."/>
            <person name="Papanicolaou A."/>
            <person name="Barry K."/>
            <person name="LaButti K."/>
            <person name="Viragh M."/>
            <person name="Koriabine M."/>
            <person name="Yan M."/>
            <person name="Riley R."/>
            <person name="Champramary S."/>
            <person name="Plett K.L."/>
            <person name="Tsai I.J."/>
            <person name="Slot J."/>
            <person name="Sipos G."/>
            <person name="Plett J."/>
            <person name="Nagy L.G."/>
            <person name="Grigoriev I.V."/>
        </authorList>
    </citation>
    <scope>NUCLEOTIDE SEQUENCE</scope>
    <source>
        <strain evidence="1">FPL87.14</strain>
    </source>
</reference>
<organism evidence="1 2">
    <name type="scientific">Armillaria borealis</name>
    <dbReference type="NCBI Taxonomy" id="47425"/>
    <lineage>
        <taxon>Eukaryota</taxon>
        <taxon>Fungi</taxon>
        <taxon>Dikarya</taxon>
        <taxon>Basidiomycota</taxon>
        <taxon>Agaricomycotina</taxon>
        <taxon>Agaricomycetes</taxon>
        <taxon>Agaricomycetidae</taxon>
        <taxon>Agaricales</taxon>
        <taxon>Marasmiineae</taxon>
        <taxon>Physalacriaceae</taxon>
        <taxon>Armillaria</taxon>
    </lineage>
</organism>
<keyword evidence="2" id="KW-1185">Reference proteome</keyword>
<dbReference type="SUPFAM" id="SSF53098">
    <property type="entry name" value="Ribonuclease H-like"/>
    <property type="match status" value="1"/>
</dbReference>
<dbReference type="Proteomes" id="UP001175226">
    <property type="component" value="Unassembled WGS sequence"/>
</dbReference>
<evidence type="ECO:0000313" key="2">
    <source>
        <dbReference type="Proteomes" id="UP001175226"/>
    </source>
</evidence>
<proteinExistence type="predicted"/>
<sequence length="87" mass="9962">EDLLIDFRELIGRHTGENMAEAVWDTLTLYGLHDKVIAFMIDNATNNDTLMKGIECRCRREGIIFDEKLSCLRCMPHTVHLVAIKVS</sequence>